<evidence type="ECO:0000313" key="2">
    <source>
        <dbReference type="EMBL" id="MPL97264.1"/>
    </source>
</evidence>
<comment type="caution">
    <text evidence="2">The sequence shown here is derived from an EMBL/GenBank/DDBJ whole genome shotgun (WGS) entry which is preliminary data.</text>
</comment>
<dbReference type="Gene3D" id="3.60.21.10">
    <property type="match status" value="1"/>
</dbReference>
<dbReference type="InterPro" id="IPR007337">
    <property type="entry name" value="RelB/DinJ"/>
</dbReference>
<name>A0A644W0J2_9ZZZZ</name>
<gene>
    <name evidence="2" type="ORF">SDC9_43453</name>
</gene>
<dbReference type="InterPro" id="IPR029052">
    <property type="entry name" value="Metallo-depent_PP-like"/>
</dbReference>
<proteinExistence type="predicted"/>
<accession>A0A644W0J2</accession>
<dbReference type="EMBL" id="VSSQ01000547">
    <property type="protein sequence ID" value="MPL97264.1"/>
    <property type="molecule type" value="Genomic_DNA"/>
</dbReference>
<feature type="domain" description="Calcineurin-like phosphoesterase" evidence="1">
    <location>
        <begin position="6"/>
        <end position="135"/>
    </location>
</feature>
<dbReference type="InterPro" id="IPR004843">
    <property type="entry name" value="Calcineurin-like_PHP"/>
</dbReference>
<reference evidence="2" key="1">
    <citation type="submission" date="2019-08" db="EMBL/GenBank/DDBJ databases">
        <authorList>
            <person name="Kucharzyk K."/>
            <person name="Murdoch R.W."/>
            <person name="Higgins S."/>
            <person name="Loffler F."/>
        </authorList>
    </citation>
    <scope>NUCLEOTIDE SEQUENCE</scope>
</reference>
<dbReference type="Gene3D" id="1.10.1220.10">
    <property type="entry name" value="Met repressor-like"/>
    <property type="match status" value="1"/>
</dbReference>
<dbReference type="GO" id="GO:0006355">
    <property type="term" value="P:regulation of DNA-templated transcription"/>
    <property type="evidence" value="ECO:0007669"/>
    <property type="project" value="InterPro"/>
</dbReference>
<organism evidence="2">
    <name type="scientific">bioreactor metagenome</name>
    <dbReference type="NCBI Taxonomy" id="1076179"/>
    <lineage>
        <taxon>unclassified sequences</taxon>
        <taxon>metagenomes</taxon>
        <taxon>ecological metagenomes</taxon>
    </lineage>
</organism>
<dbReference type="GO" id="GO:0016787">
    <property type="term" value="F:hydrolase activity"/>
    <property type="evidence" value="ECO:0007669"/>
    <property type="project" value="InterPro"/>
</dbReference>
<dbReference type="Pfam" id="PF04221">
    <property type="entry name" value="RelB"/>
    <property type="match status" value="1"/>
</dbReference>
<dbReference type="Pfam" id="PF00149">
    <property type="entry name" value="Metallophos"/>
    <property type="match status" value="1"/>
</dbReference>
<protein>
    <recommendedName>
        <fullName evidence="1">Calcineurin-like phosphoesterase domain-containing protein</fullName>
    </recommendedName>
</protein>
<dbReference type="InterPro" id="IPR013321">
    <property type="entry name" value="Arc_rbn_hlx_hlx"/>
</dbReference>
<evidence type="ECO:0000259" key="1">
    <source>
        <dbReference type="Pfam" id="PF00149"/>
    </source>
</evidence>
<dbReference type="SUPFAM" id="SSF56300">
    <property type="entry name" value="Metallo-dependent phosphatases"/>
    <property type="match status" value="1"/>
</dbReference>
<sequence>MLTLGKVFFTSDLHFGHENVIRFDHRPFATVEEMDAELIRRWNAKVGKGDLVYVLGDLIWKSRNGDAHNLIKSLNGQIVLIKGNHDRFLHNAQAKNALAGVKDYDDICVTLEDGSVRRCILSHYFMPMYNGHRYQAIHLHGHSHFTEEADIELEIAKSLNERNFSNRIFNVGCMYWNYEPVTLDEILAKQAPPAEPRYETIELKIDADLYEKAGEVFKRYGLTHEQAIILFFQETVRLGRIPFDYTEEDLLEAKRLCDEVDADGE</sequence>
<dbReference type="AlphaFoldDB" id="A0A644W0J2"/>